<comment type="caution">
    <text evidence="1">The sequence shown here is derived from an EMBL/GenBank/DDBJ whole genome shotgun (WGS) entry which is preliminary data.</text>
</comment>
<evidence type="ECO:0000313" key="2">
    <source>
        <dbReference type="Proteomes" id="UP000218887"/>
    </source>
</evidence>
<keyword evidence="2" id="KW-1185">Reference proteome</keyword>
<gene>
    <name evidence="1" type="ORF">CIL05_02965</name>
</gene>
<dbReference type="EMBL" id="NPOA01000001">
    <property type="protein sequence ID" value="PAV31634.1"/>
    <property type="molecule type" value="Genomic_DNA"/>
</dbReference>
<accession>A0A2A2IK42</accession>
<protein>
    <submittedName>
        <fullName evidence="1">Uncharacterized protein</fullName>
    </submittedName>
</protein>
<dbReference type="RefSeq" id="WP_095654003.1">
    <property type="nucleotide sequence ID" value="NZ_NPOA01000001.1"/>
</dbReference>
<proteinExistence type="predicted"/>
<dbReference type="OrthoDB" id="2733945at2"/>
<name>A0A2A2IK42_9BACI</name>
<sequence>MGLFINHENHEDIFKNNGVINEHNQGFFMRNHVEEMIEEQKKVNDSLHRSFLGLEKLHAQQENKQSSRWNDISTRLNELKVMNHQHEKLESHVVDQLKKLESENKKLQVMMDDGRLSEQEFSDQINGISQSNQEIVAQLHAYGLANEELSLKVDKHFEIQQQMAEQVTKQGVKQDDVLDRLENQEALTEKVIRQIEHFRSTLFERTSYLAEKIENGYQLTSSYVAKFMNGADQPLNSYMLNQKQKEEQKSTK</sequence>
<organism evidence="1 2">
    <name type="scientific">Virgibacillus profundi</name>
    <dbReference type="NCBI Taxonomy" id="2024555"/>
    <lineage>
        <taxon>Bacteria</taxon>
        <taxon>Bacillati</taxon>
        <taxon>Bacillota</taxon>
        <taxon>Bacilli</taxon>
        <taxon>Bacillales</taxon>
        <taxon>Bacillaceae</taxon>
        <taxon>Virgibacillus</taxon>
    </lineage>
</organism>
<dbReference type="Proteomes" id="UP000218887">
    <property type="component" value="Unassembled WGS sequence"/>
</dbReference>
<evidence type="ECO:0000313" key="1">
    <source>
        <dbReference type="EMBL" id="PAV31634.1"/>
    </source>
</evidence>
<dbReference type="AlphaFoldDB" id="A0A2A2IK42"/>
<reference evidence="1 2" key="1">
    <citation type="submission" date="2017-08" db="EMBL/GenBank/DDBJ databases">
        <title>Virgibacillus indicus sp. nov. and Virgibacillus profoundi sp. nov, two moderately halophilic bacteria isolated from marine sediment by using the Microfluidic Streak Plate.</title>
        <authorList>
            <person name="Xu B."/>
            <person name="Hu B."/>
            <person name="Wang J."/>
            <person name="Zhu Y."/>
            <person name="Huang L."/>
            <person name="Du W."/>
            <person name="Huang Y."/>
        </authorList>
    </citation>
    <scope>NUCLEOTIDE SEQUENCE [LARGE SCALE GENOMIC DNA]</scope>
    <source>
        <strain evidence="1 2">IO3-P3-H5</strain>
    </source>
</reference>